<comment type="caution">
    <text evidence="2">The sequence shown here is derived from an EMBL/GenBank/DDBJ whole genome shotgun (WGS) entry which is preliminary data.</text>
</comment>
<dbReference type="EMBL" id="BTGC01000003">
    <property type="protein sequence ID" value="GMM50717.1"/>
    <property type="molecule type" value="Genomic_DNA"/>
</dbReference>
<dbReference type="InterPro" id="IPR036188">
    <property type="entry name" value="FAD/NAD-bd_sf"/>
</dbReference>
<dbReference type="Gene3D" id="3.50.50.60">
    <property type="entry name" value="FAD/NAD(P)-binding domain"/>
    <property type="match status" value="1"/>
</dbReference>
<dbReference type="PANTHER" id="PTHR10742">
    <property type="entry name" value="FLAVIN MONOAMINE OXIDASE"/>
    <property type="match status" value="1"/>
</dbReference>
<keyword evidence="3" id="KW-1185">Reference proteome</keyword>
<accession>A0AAV5RHN6</accession>
<evidence type="ECO:0000259" key="1">
    <source>
        <dbReference type="Pfam" id="PF01593"/>
    </source>
</evidence>
<gene>
    <name evidence="2" type="ORF">DASB73_016750</name>
</gene>
<dbReference type="Proteomes" id="UP001362899">
    <property type="component" value="Unassembled WGS sequence"/>
</dbReference>
<dbReference type="PANTHER" id="PTHR10742:SF410">
    <property type="entry name" value="LYSINE-SPECIFIC HISTONE DEMETHYLASE 2"/>
    <property type="match status" value="1"/>
</dbReference>
<name>A0AAV5RHN6_STABA</name>
<dbReference type="SUPFAM" id="SSF54373">
    <property type="entry name" value="FAD-linked reductases, C-terminal domain"/>
    <property type="match status" value="1"/>
</dbReference>
<reference evidence="2 3" key="1">
    <citation type="journal article" date="2023" name="Elife">
        <title>Identification of key yeast species and microbe-microbe interactions impacting larval growth of Drosophila in the wild.</title>
        <authorList>
            <person name="Mure A."/>
            <person name="Sugiura Y."/>
            <person name="Maeda R."/>
            <person name="Honda K."/>
            <person name="Sakurai N."/>
            <person name="Takahashi Y."/>
            <person name="Watada M."/>
            <person name="Katoh T."/>
            <person name="Gotoh A."/>
            <person name="Gotoh Y."/>
            <person name="Taniguchi I."/>
            <person name="Nakamura K."/>
            <person name="Hayashi T."/>
            <person name="Katayama T."/>
            <person name="Uemura T."/>
            <person name="Hattori Y."/>
        </authorList>
    </citation>
    <scope>NUCLEOTIDE SEQUENCE [LARGE SCALE GENOMIC DNA]</scope>
    <source>
        <strain evidence="2 3">SB-73</strain>
    </source>
</reference>
<feature type="domain" description="Amine oxidase" evidence="1">
    <location>
        <begin position="195"/>
        <end position="447"/>
    </location>
</feature>
<evidence type="ECO:0000313" key="2">
    <source>
        <dbReference type="EMBL" id="GMM50717.1"/>
    </source>
</evidence>
<dbReference type="InterPro" id="IPR002937">
    <property type="entry name" value="Amino_oxidase"/>
</dbReference>
<dbReference type="GO" id="GO:0016491">
    <property type="term" value="F:oxidoreductase activity"/>
    <property type="evidence" value="ECO:0007669"/>
    <property type="project" value="InterPro"/>
</dbReference>
<dbReference type="Pfam" id="PF13450">
    <property type="entry name" value="NAD_binding_8"/>
    <property type="match status" value="1"/>
</dbReference>
<dbReference type="AlphaFoldDB" id="A0AAV5RHN6"/>
<dbReference type="Gene3D" id="3.90.660.10">
    <property type="match status" value="1"/>
</dbReference>
<evidence type="ECO:0000313" key="3">
    <source>
        <dbReference type="Proteomes" id="UP001362899"/>
    </source>
</evidence>
<sequence length="453" mass="50913">MTSRGLIRKMPKVVIIGAGVSGLSCAQRLSKYPNFDVVVIEASNRLGGRIKSVELEEYKADIGASWMHETRHNELFNLALKQKWPMKFTDINTVLATQNGALPATAGITPIMDELEAMIFEDYHQNDELFNEYSDTSVKSKPEGSLDTYIDDALQKMPLVSSEQKHMASLFFRQIEHFIGQTIQEIPASEGLSSSQRGRDVFMTGNGYTEVIDYILRNTNKSQVDYKLEEEVKKCIKRSDGKYLIQSSSEEYEADFVVCTIPLGALKNNRSEILQFDIPNSLHSAIEKTSLAYLGKVVLKFDAIFWDSSIDGVFAINTETQEPVTVVMPSKDVPVLMLLIGPPLTLELEKKPELAYDRVKWVFDVIKSDNNKSIPCLRDIKVSDWSCNPNFMCSYSARSIGQNYSDMIQPFIDGVENFRFAGEHTVYDGSGCVHGAYESGLREADYIKSCLDN</sequence>
<organism evidence="2 3">
    <name type="scientific">Starmerella bacillaris</name>
    <name type="common">Yeast</name>
    <name type="synonym">Candida zemplinina</name>
    <dbReference type="NCBI Taxonomy" id="1247836"/>
    <lineage>
        <taxon>Eukaryota</taxon>
        <taxon>Fungi</taxon>
        <taxon>Dikarya</taxon>
        <taxon>Ascomycota</taxon>
        <taxon>Saccharomycotina</taxon>
        <taxon>Dipodascomycetes</taxon>
        <taxon>Dipodascales</taxon>
        <taxon>Trichomonascaceae</taxon>
        <taxon>Starmerella</taxon>
    </lineage>
</organism>
<dbReference type="InterPro" id="IPR050281">
    <property type="entry name" value="Flavin_monoamine_oxidase"/>
</dbReference>
<dbReference type="SUPFAM" id="SSF51905">
    <property type="entry name" value="FAD/NAD(P)-binding domain"/>
    <property type="match status" value="1"/>
</dbReference>
<protein>
    <submittedName>
        <fullName evidence="2">Polyamine oxidase</fullName>
    </submittedName>
</protein>
<dbReference type="PROSITE" id="PS51257">
    <property type="entry name" value="PROKAR_LIPOPROTEIN"/>
    <property type="match status" value="1"/>
</dbReference>
<dbReference type="Pfam" id="PF01593">
    <property type="entry name" value="Amino_oxidase"/>
    <property type="match status" value="1"/>
</dbReference>
<proteinExistence type="predicted"/>